<accession>A0A354M136</accession>
<dbReference type="AlphaFoldDB" id="A0A354M136"/>
<evidence type="ECO:0000256" key="1">
    <source>
        <dbReference type="SAM" id="SignalP"/>
    </source>
</evidence>
<feature type="signal peptide" evidence="1">
    <location>
        <begin position="1"/>
        <end position="24"/>
    </location>
</feature>
<sequence>MNTQKKIYKTFFSSLFAGITLLTASCIDDFSGMNINPLNPPIIQSDIDDGATDIDLGETIDPTELASLKAGKDGMGLLFRQFSYEGIYNNYQITTNLTHDIYCGYFVNNCPGFSELSPNYTYTDNWSAARWNHFYKDRSSEYATMIRTFWYVDRDAYKNAFYIVRIYYAFLASCMTDTYGDMPFSAYIKGLSVPEQVPYNTQEKIYDMIFRILEQAANNIVPGACSFNFGNDDRCYGGDEGKWIRFANTLRLRLALRISNIDPERAEKEAVAAMTHPGGLMESSDDNMRTIPKYAPIALGGQDAGGDENIYALCSFKYTDVCMSKDLELAYKNISSFRDPRLAISWYHPTPKEALEMDIEFEDVDFRGCEIGNASEIKDDAEPYSVLRCNFKNGKVNEDQYWFGYSRESVWLSYAECQFLLAEASLRKWNGAFDSPQNYFEAGIRESLRYYHIPESNINNYIKGLIIYSDPEQNPFITMDKEGMLEQIITQKWLAIFPNGNEGWAEFRRTDYPKLMNPVNMSTVDVPKNKFIKRVRYPQDEIDYNRENIPADINQGSRVWWDIMDTNDDSGKRNTPNNFR</sequence>
<evidence type="ECO:0000313" key="2">
    <source>
        <dbReference type="EMBL" id="HBJ08225.1"/>
    </source>
</evidence>
<dbReference type="SUPFAM" id="SSF48452">
    <property type="entry name" value="TPR-like"/>
    <property type="match status" value="1"/>
</dbReference>
<gene>
    <name evidence="2" type="ORF">DDY73_04410</name>
</gene>
<dbReference type="Proteomes" id="UP000262954">
    <property type="component" value="Unassembled WGS sequence"/>
</dbReference>
<dbReference type="EMBL" id="DNWC01000057">
    <property type="protein sequence ID" value="HBJ08225.1"/>
    <property type="molecule type" value="Genomic_DNA"/>
</dbReference>
<feature type="chain" id="PRO_5016766359" evidence="1">
    <location>
        <begin position="25"/>
        <end position="580"/>
    </location>
</feature>
<comment type="caution">
    <text evidence="2">The sequence shown here is derived from an EMBL/GenBank/DDBJ whole genome shotgun (WGS) entry which is preliminary data.</text>
</comment>
<keyword evidence="2" id="KW-0449">Lipoprotein</keyword>
<name>A0A354M136_9BACT</name>
<dbReference type="PROSITE" id="PS51257">
    <property type="entry name" value="PROKAR_LIPOPROTEIN"/>
    <property type="match status" value="1"/>
</dbReference>
<organism evidence="2 3">
    <name type="scientific">Coprobacter fastidiosus</name>
    <dbReference type="NCBI Taxonomy" id="1099853"/>
    <lineage>
        <taxon>Bacteria</taxon>
        <taxon>Pseudomonadati</taxon>
        <taxon>Bacteroidota</taxon>
        <taxon>Bacteroidia</taxon>
        <taxon>Bacteroidales</taxon>
        <taxon>Barnesiellaceae</taxon>
        <taxon>Coprobacter</taxon>
    </lineage>
</organism>
<evidence type="ECO:0000313" key="3">
    <source>
        <dbReference type="Proteomes" id="UP000262954"/>
    </source>
</evidence>
<dbReference type="InterPro" id="IPR024302">
    <property type="entry name" value="SusD-like"/>
</dbReference>
<reference evidence="2 3" key="1">
    <citation type="journal article" date="2018" name="Nat. Biotechnol.">
        <title>A standardized bacterial taxonomy based on genome phylogeny substantially revises the tree of life.</title>
        <authorList>
            <person name="Parks D.H."/>
            <person name="Chuvochina M."/>
            <person name="Waite D.W."/>
            <person name="Rinke C."/>
            <person name="Skarshewski A."/>
            <person name="Chaumeil P.A."/>
            <person name="Hugenholtz P."/>
        </authorList>
    </citation>
    <scope>NUCLEOTIDE SEQUENCE [LARGE SCALE GENOMIC DNA]</scope>
    <source>
        <strain evidence="2">UBA11482</strain>
    </source>
</reference>
<protein>
    <submittedName>
        <fullName evidence="2">SusD/RagB family nutrient-binding outer membrane lipoprotein</fullName>
    </submittedName>
</protein>
<dbReference type="Gene3D" id="1.25.40.390">
    <property type="match status" value="1"/>
</dbReference>
<keyword evidence="1" id="KW-0732">Signal</keyword>
<dbReference type="Pfam" id="PF12741">
    <property type="entry name" value="SusD-like"/>
    <property type="match status" value="1"/>
</dbReference>
<proteinExistence type="predicted"/>
<dbReference type="InterPro" id="IPR011990">
    <property type="entry name" value="TPR-like_helical_dom_sf"/>
</dbReference>